<keyword evidence="2" id="KW-1185">Reference proteome</keyword>
<gene>
    <name evidence="1" type="ORF">SAMN05216231_0206</name>
</gene>
<evidence type="ECO:0000313" key="2">
    <source>
        <dbReference type="Proteomes" id="UP000199444"/>
    </source>
</evidence>
<protein>
    <recommendedName>
        <fullName evidence="3">WYL domain-containing protein</fullName>
    </recommendedName>
</protein>
<dbReference type="STRING" id="553311.SAMN05216231_0206"/>
<dbReference type="Proteomes" id="UP000199444">
    <property type="component" value="Unassembled WGS sequence"/>
</dbReference>
<dbReference type="RefSeq" id="WP_092491113.1">
    <property type="nucleotide sequence ID" value="NZ_FNKD01000001.1"/>
</dbReference>
<dbReference type="AlphaFoldDB" id="A0A1H0XUS0"/>
<evidence type="ECO:0000313" key="1">
    <source>
        <dbReference type="EMBL" id="SDQ06396.1"/>
    </source>
</evidence>
<name>A0A1H0XUS0_9BACI</name>
<accession>A0A1H0XUS0</accession>
<sequence>MNGLIQRSIDTKEKIVIFYIDYENNVTARYIRVINYNDDKILAYCYYRRQVRTFKRNNILSVGPARKQMEA</sequence>
<dbReference type="EMBL" id="FNKD01000001">
    <property type="protein sequence ID" value="SDQ06396.1"/>
    <property type="molecule type" value="Genomic_DNA"/>
</dbReference>
<evidence type="ECO:0008006" key="3">
    <source>
        <dbReference type="Google" id="ProtNLM"/>
    </source>
</evidence>
<reference evidence="1 2" key="1">
    <citation type="submission" date="2016-10" db="EMBL/GenBank/DDBJ databases">
        <authorList>
            <person name="de Groot N.N."/>
        </authorList>
    </citation>
    <scope>NUCLEOTIDE SEQUENCE [LARGE SCALE GENOMIC DNA]</scope>
    <source>
        <strain evidence="1 2">CGMCC 1.10449</strain>
    </source>
</reference>
<proteinExistence type="predicted"/>
<organism evidence="1 2">
    <name type="scientific">Virgibacillus salinus</name>
    <dbReference type="NCBI Taxonomy" id="553311"/>
    <lineage>
        <taxon>Bacteria</taxon>
        <taxon>Bacillati</taxon>
        <taxon>Bacillota</taxon>
        <taxon>Bacilli</taxon>
        <taxon>Bacillales</taxon>
        <taxon>Bacillaceae</taxon>
        <taxon>Virgibacillus</taxon>
    </lineage>
</organism>